<dbReference type="AlphaFoldDB" id="A0A2G5U602"/>
<protein>
    <submittedName>
        <fullName evidence="2">Uncharacterized protein</fullName>
    </submittedName>
</protein>
<accession>A0A2G5U602</accession>
<reference evidence="3" key="1">
    <citation type="submission" date="2017-10" db="EMBL/GenBank/DDBJ databases">
        <title>Rapid genome shrinkage in a self-fertile nematode reveals novel sperm competition proteins.</title>
        <authorList>
            <person name="Yin D."/>
            <person name="Schwarz E.M."/>
            <person name="Thomas C.G."/>
            <person name="Felde R.L."/>
            <person name="Korf I.F."/>
            <person name="Cutter A.D."/>
            <person name="Schartner C.M."/>
            <person name="Ralston E.J."/>
            <person name="Meyer B.J."/>
            <person name="Haag E.S."/>
        </authorList>
    </citation>
    <scope>NUCLEOTIDE SEQUENCE [LARGE SCALE GENOMIC DNA]</scope>
    <source>
        <strain evidence="3">JU1422</strain>
    </source>
</reference>
<organism evidence="2 3">
    <name type="scientific">Caenorhabditis nigoni</name>
    <dbReference type="NCBI Taxonomy" id="1611254"/>
    <lineage>
        <taxon>Eukaryota</taxon>
        <taxon>Metazoa</taxon>
        <taxon>Ecdysozoa</taxon>
        <taxon>Nematoda</taxon>
        <taxon>Chromadorea</taxon>
        <taxon>Rhabditida</taxon>
        <taxon>Rhabditina</taxon>
        <taxon>Rhabditomorpha</taxon>
        <taxon>Rhabditoidea</taxon>
        <taxon>Rhabditidae</taxon>
        <taxon>Peloderinae</taxon>
        <taxon>Caenorhabditis</taxon>
    </lineage>
</organism>
<keyword evidence="3" id="KW-1185">Reference proteome</keyword>
<keyword evidence="1" id="KW-0732">Signal</keyword>
<comment type="caution">
    <text evidence="2">The sequence shown here is derived from an EMBL/GenBank/DDBJ whole genome shotgun (WGS) entry which is preliminary data.</text>
</comment>
<proteinExistence type="predicted"/>
<evidence type="ECO:0000313" key="3">
    <source>
        <dbReference type="Proteomes" id="UP000230233"/>
    </source>
</evidence>
<name>A0A2G5U602_9PELO</name>
<evidence type="ECO:0000313" key="2">
    <source>
        <dbReference type="EMBL" id="PIC34781.1"/>
    </source>
</evidence>
<dbReference type="Proteomes" id="UP000230233">
    <property type="component" value="Chromosome IV"/>
</dbReference>
<feature type="chain" id="PRO_5013633572" evidence="1">
    <location>
        <begin position="21"/>
        <end position="92"/>
    </location>
</feature>
<gene>
    <name evidence="2" type="primary">Cnig_chr_IV.g14333</name>
    <name evidence="2" type="ORF">B9Z55_014333</name>
</gene>
<evidence type="ECO:0000256" key="1">
    <source>
        <dbReference type="SAM" id="SignalP"/>
    </source>
</evidence>
<sequence>MLFSIIARSFLILLISGPEAEYTIHIESNHYLKRLDLIKLQSIKSRNADSMVRFDDVFCVDPALVQIVAQSKMKQIQDYGLKTFCEADSNPK</sequence>
<dbReference type="EMBL" id="PDUG01000004">
    <property type="protein sequence ID" value="PIC34781.1"/>
    <property type="molecule type" value="Genomic_DNA"/>
</dbReference>
<feature type="signal peptide" evidence="1">
    <location>
        <begin position="1"/>
        <end position="20"/>
    </location>
</feature>